<name>A0A511QK21_9VIBR</name>
<sequence>MSQIKVFYQHREGGTELVNHERDLKFHREACETIDNYPWAKELELFDELGEGGGFYFMLGDMNNKYASYLFTPVENDRGWLHLEVVSNPGFLGIFGRKSLSLDFKFVSISEAKHHIKELFEYSIDSLYKKYRK</sequence>
<comment type="caution">
    <text evidence="1">The sequence shown here is derived from an EMBL/GenBank/DDBJ whole genome shotgun (WGS) entry which is preliminary data.</text>
</comment>
<dbReference type="RefSeq" id="WP_050567503.1">
    <property type="nucleotide sequence ID" value="NZ_BAOJ01000316.1"/>
</dbReference>
<organism evidence="1 2">
    <name type="scientific">Vibrio sagamiensis NBRC 104589</name>
    <dbReference type="NCBI Taxonomy" id="1219064"/>
    <lineage>
        <taxon>Bacteria</taxon>
        <taxon>Pseudomonadati</taxon>
        <taxon>Pseudomonadota</taxon>
        <taxon>Gammaproteobacteria</taxon>
        <taxon>Vibrionales</taxon>
        <taxon>Vibrionaceae</taxon>
        <taxon>Vibrio</taxon>
    </lineage>
</organism>
<dbReference type="EMBL" id="BJXJ01000086">
    <property type="protein sequence ID" value="GEM77685.1"/>
    <property type="molecule type" value="Genomic_DNA"/>
</dbReference>
<reference evidence="1 2" key="1">
    <citation type="submission" date="2019-07" db="EMBL/GenBank/DDBJ databases">
        <title>Whole genome shotgun sequence of Vibrio sagamiensis NBRC 104589.</title>
        <authorList>
            <person name="Hosoyama A."/>
            <person name="Uohara A."/>
            <person name="Ohji S."/>
            <person name="Ichikawa N."/>
        </authorList>
    </citation>
    <scope>NUCLEOTIDE SEQUENCE [LARGE SCALE GENOMIC DNA]</scope>
    <source>
        <strain evidence="1 2">NBRC 104589</strain>
    </source>
</reference>
<protein>
    <submittedName>
        <fullName evidence="1">Uncharacterized protein</fullName>
    </submittedName>
</protein>
<gene>
    <name evidence="1" type="ORF">VSA01S_37970</name>
</gene>
<keyword evidence="2" id="KW-1185">Reference proteome</keyword>
<proteinExistence type="predicted"/>
<accession>A0A511QK21</accession>
<dbReference type="Proteomes" id="UP000321922">
    <property type="component" value="Unassembled WGS sequence"/>
</dbReference>
<evidence type="ECO:0000313" key="1">
    <source>
        <dbReference type="EMBL" id="GEM77685.1"/>
    </source>
</evidence>
<dbReference type="OrthoDB" id="5901311at2"/>
<dbReference type="AlphaFoldDB" id="A0A511QK21"/>
<evidence type="ECO:0000313" key="2">
    <source>
        <dbReference type="Proteomes" id="UP000321922"/>
    </source>
</evidence>